<feature type="region of interest" description="Disordered" evidence="1">
    <location>
        <begin position="57"/>
        <end position="92"/>
    </location>
</feature>
<reference evidence="2" key="1">
    <citation type="submission" date="2021-03" db="EMBL/GenBank/DDBJ databases">
        <title>Draft genome sequence of rust myrtle Austropuccinia psidii MF-1, a brazilian biotype.</title>
        <authorList>
            <person name="Quecine M.C."/>
            <person name="Pachon D.M.R."/>
            <person name="Bonatelli M.L."/>
            <person name="Correr F.H."/>
            <person name="Franceschini L.M."/>
            <person name="Leite T.F."/>
            <person name="Margarido G.R.A."/>
            <person name="Almeida C.A."/>
            <person name="Ferrarezi J.A."/>
            <person name="Labate C.A."/>
        </authorList>
    </citation>
    <scope>NUCLEOTIDE SEQUENCE</scope>
    <source>
        <strain evidence="2">MF-1</strain>
    </source>
</reference>
<dbReference type="Proteomes" id="UP000765509">
    <property type="component" value="Unassembled WGS sequence"/>
</dbReference>
<protein>
    <submittedName>
        <fullName evidence="2">Uncharacterized protein</fullName>
    </submittedName>
</protein>
<accession>A0A9Q3CSV3</accession>
<sequence length="266" mass="30355">MSPVHLRNQPADRERLFRTRIPVRGHLGHSGGWQNIELNHTHSAIHFQIQQKPQTRVLEGYGSSSSAPPTPQRSFPMENGQQGVQPSSPLGRTWSRFLEDTSQRDTLKRPYVNHQSYKTTAEPDRAYSYSFRITRSKPNKLSSGLILFRNQQISCQESPFFTIPGISQKKTRIQGRKQDIFQPEAERVRNNDPEAVGLGERSTQESEIALITSRIIIPTNRNITPTQKDHNVVTPESNLNSEKLLLQMSQFSVQTQAQLDDFKILN</sequence>
<evidence type="ECO:0000313" key="3">
    <source>
        <dbReference type="Proteomes" id="UP000765509"/>
    </source>
</evidence>
<dbReference type="EMBL" id="AVOT02009313">
    <property type="protein sequence ID" value="MBW0487847.1"/>
    <property type="molecule type" value="Genomic_DNA"/>
</dbReference>
<feature type="compositionally biased region" description="Polar residues" evidence="1">
    <location>
        <begin position="79"/>
        <end position="90"/>
    </location>
</feature>
<proteinExistence type="predicted"/>
<dbReference type="AlphaFoldDB" id="A0A9Q3CSV3"/>
<comment type="caution">
    <text evidence="2">The sequence shown here is derived from an EMBL/GenBank/DDBJ whole genome shotgun (WGS) entry which is preliminary data.</text>
</comment>
<name>A0A9Q3CSV3_9BASI</name>
<organism evidence="2 3">
    <name type="scientific">Austropuccinia psidii MF-1</name>
    <dbReference type="NCBI Taxonomy" id="1389203"/>
    <lineage>
        <taxon>Eukaryota</taxon>
        <taxon>Fungi</taxon>
        <taxon>Dikarya</taxon>
        <taxon>Basidiomycota</taxon>
        <taxon>Pucciniomycotina</taxon>
        <taxon>Pucciniomycetes</taxon>
        <taxon>Pucciniales</taxon>
        <taxon>Sphaerophragmiaceae</taxon>
        <taxon>Austropuccinia</taxon>
    </lineage>
</organism>
<gene>
    <name evidence="2" type="ORF">O181_027562</name>
</gene>
<keyword evidence="3" id="KW-1185">Reference proteome</keyword>
<evidence type="ECO:0000256" key="1">
    <source>
        <dbReference type="SAM" id="MobiDB-lite"/>
    </source>
</evidence>
<evidence type="ECO:0000313" key="2">
    <source>
        <dbReference type="EMBL" id="MBW0487847.1"/>
    </source>
</evidence>